<evidence type="ECO:0000313" key="1">
    <source>
        <dbReference type="EMBL" id="OUT11837.1"/>
    </source>
</evidence>
<dbReference type="Proteomes" id="UP000195967">
    <property type="component" value="Unassembled WGS sequence"/>
</dbReference>
<protein>
    <recommendedName>
        <fullName evidence="3">HK97 gp10 family phage protein</fullName>
    </recommendedName>
</protein>
<organism evidence="1 2">
    <name type="scientific">Campylobacter concisus</name>
    <dbReference type="NCBI Taxonomy" id="199"/>
    <lineage>
        <taxon>Bacteria</taxon>
        <taxon>Pseudomonadati</taxon>
        <taxon>Campylobacterota</taxon>
        <taxon>Epsilonproteobacteria</taxon>
        <taxon>Campylobacterales</taxon>
        <taxon>Campylobacteraceae</taxon>
        <taxon>Campylobacter</taxon>
    </lineage>
</organism>
<dbReference type="AlphaFoldDB" id="A0A1Y5MTW4"/>
<evidence type="ECO:0000313" key="2">
    <source>
        <dbReference type="Proteomes" id="UP000195967"/>
    </source>
</evidence>
<dbReference type="RefSeq" id="WP_087584259.1">
    <property type="nucleotide sequence ID" value="NZ_CABMKR010000004.1"/>
</dbReference>
<comment type="caution">
    <text evidence="1">The sequence shown here is derived from an EMBL/GenBank/DDBJ whole genome shotgun (WGS) entry which is preliminary data.</text>
</comment>
<dbReference type="EMBL" id="NDYO01000004">
    <property type="protein sequence ID" value="OUT11837.1"/>
    <property type="molecule type" value="Genomic_DNA"/>
</dbReference>
<accession>A0A1Y5MTW4</accession>
<reference evidence="1 2" key="1">
    <citation type="submission" date="2017-04" db="EMBL/GenBank/DDBJ databases">
        <title>Complete genome of Campylobacter concisus ATCC 33237T and draft genomes for an additional eight well characterized C. concisus strains.</title>
        <authorList>
            <person name="Cornelius A.J."/>
            <person name="Miller W.G."/>
            <person name="Lastovica A.J."/>
            <person name="On S.L."/>
            <person name="French N.P."/>
            <person name="Vandenberg O."/>
            <person name="Biggs P.J."/>
        </authorList>
    </citation>
    <scope>NUCLEOTIDE SEQUENCE [LARGE SCALE GENOMIC DNA]</scope>
    <source>
        <strain evidence="1 2">Lasto28.99</strain>
    </source>
</reference>
<proteinExistence type="predicted"/>
<sequence>MIDRQIENFSAKAQEKALKIFKKSVIDLTSDIISDTPVDTGRLKNNWFPSVGAASEQTTEATANKAGDRSNNLVNNQLALDKTFYFTNNLPYAFRIEFEGWSKVKAPQGMVRRNAIRWKQIVKRAANATN</sequence>
<evidence type="ECO:0008006" key="3">
    <source>
        <dbReference type="Google" id="ProtNLM"/>
    </source>
</evidence>
<gene>
    <name evidence="1" type="ORF">B9N62_02665</name>
</gene>
<name>A0A1Y5MTW4_9BACT</name>